<organism evidence="1 2">
    <name type="scientific">Trichinella zimbabwensis</name>
    <dbReference type="NCBI Taxonomy" id="268475"/>
    <lineage>
        <taxon>Eukaryota</taxon>
        <taxon>Metazoa</taxon>
        <taxon>Ecdysozoa</taxon>
        <taxon>Nematoda</taxon>
        <taxon>Enoplea</taxon>
        <taxon>Dorylaimia</taxon>
        <taxon>Trichinellida</taxon>
        <taxon>Trichinellidae</taxon>
        <taxon>Trichinella</taxon>
    </lineage>
</organism>
<gene>
    <name evidence="1" type="ORF">T11_7815</name>
</gene>
<proteinExistence type="predicted"/>
<dbReference type="AlphaFoldDB" id="A0A0V1HYY5"/>
<keyword evidence="2" id="KW-1185">Reference proteome</keyword>
<accession>A0A0V1HYY5</accession>
<reference evidence="1 2" key="1">
    <citation type="submission" date="2015-01" db="EMBL/GenBank/DDBJ databases">
        <title>Evolution of Trichinella species and genotypes.</title>
        <authorList>
            <person name="Korhonen P.K."/>
            <person name="Edoardo P."/>
            <person name="Giuseppe L.R."/>
            <person name="Gasser R.B."/>
        </authorList>
    </citation>
    <scope>NUCLEOTIDE SEQUENCE [LARGE SCALE GENOMIC DNA]</scope>
    <source>
        <strain evidence="1">ISS1029</strain>
    </source>
</reference>
<name>A0A0V1HYY5_9BILA</name>
<comment type="caution">
    <text evidence="1">The sequence shown here is derived from an EMBL/GenBank/DDBJ whole genome shotgun (WGS) entry which is preliminary data.</text>
</comment>
<dbReference type="Proteomes" id="UP000055024">
    <property type="component" value="Unassembled WGS sequence"/>
</dbReference>
<sequence>MCEMKIDRPFLAFRAQRRQFTTKLDKNVLVSCKLDRQASITAFPISAIAKRTPRPSKVKVGGYRRLNETVFILFLTN</sequence>
<evidence type="ECO:0000313" key="2">
    <source>
        <dbReference type="Proteomes" id="UP000055024"/>
    </source>
</evidence>
<protein>
    <submittedName>
        <fullName evidence="1">Uncharacterized protein</fullName>
    </submittedName>
</protein>
<evidence type="ECO:0000313" key="1">
    <source>
        <dbReference type="EMBL" id="KRZ15663.1"/>
    </source>
</evidence>
<dbReference type="EMBL" id="JYDP01000016">
    <property type="protein sequence ID" value="KRZ15663.1"/>
    <property type="molecule type" value="Genomic_DNA"/>
</dbReference>